<evidence type="ECO:0000256" key="1">
    <source>
        <dbReference type="ARBA" id="ARBA00005298"/>
    </source>
</evidence>
<dbReference type="SUPFAM" id="SSF81296">
    <property type="entry name" value="E set domains"/>
    <property type="match status" value="2"/>
</dbReference>
<evidence type="ECO:0000313" key="5">
    <source>
        <dbReference type="Proteomes" id="UP000594454"/>
    </source>
</evidence>
<evidence type="ECO:0000313" key="4">
    <source>
        <dbReference type="EMBL" id="CAD7093275.1"/>
    </source>
</evidence>
<dbReference type="InterPro" id="IPR014752">
    <property type="entry name" value="Arrestin-like_C"/>
</dbReference>
<dbReference type="SMART" id="SM01017">
    <property type="entry name" value="Arrestin_C"/>
    <property type="match status" value="1"/>
</dbReference>
<sequence length="325" mass="37358">MPYATRYQVLFDNNSKGFYYSGDLVEGTAIVETCVGKVIRGTYVTLIGTARIKFENSDSWVTHDTYRIFAATIPVLQRDDDRFFVLPPGTYRYKFEYRLPDNIPSSFYGKFGFINYAAVITLDESKRTYSFKQPFRVMRAINYSRGQELKPIKAQQSKDISPWYCLTIQPLMVTVKSPSIDFMPGQTIYTLIKIENHSSRKIRQIDIKLTKVIEYCRKPQKTTRKYEFIEINSKTITADDLSGKTYVQGIEVPITQPTTVGDSNFINIRYNIYITVKVPACNRENIEFIIPVIISSYKGITPRCGKKLVFDHPDIHTSQPTSLGN</sequence>
<protein>
    <recommendedName>
        <fullName evidence="3">Arrestin C-terminal-like domain-containing protein</fullName>
    </recommendedName>
</protein>
<keyword evidence="2" id="KW-0716">Sensory transduction</keyword>
<dbReference type="InterPro" id="IPR050357">
    <property type="entry name" value="Arrestin_domain-protein"/>
</dbReference>
<accession>A0A7R8V5K3</accession>
<organism evidence="4 5">
    <name type="scientific">Hermetia illucens</name>
    <name type="common">Black soldier fly</name>
    <dbReference type="NCBI Taxonomy" id="343691"/>
    <lineage>
        <taxon>Eukaryota</taxon>
        <taxon>Metazoa</taxon>
        <taxon>Ecdysozoa</taxon>
        <taxon>Arthropoda</taxon>
        <taxon>Hexapoda</taxon>
        <taxon>Insecta</taxon>
        <taxon>Pterygota</taxon>
        <taxon>Neoptera</taxon>
        <taxon>Endopterygota</taxon>
        <taxon>Diptera</taxon>
        <taxon>Brachycera</taxon>
        <taxon>Stratiomyomorpha</taxon>
        <taxon>Stratiomyidae</taxon>
        <taxon>Hermetiinae</taxon>
        <taxon>Hermetia</taxon>
    </lineage>
</organism>
<evidence type="ECO:0000256" key="2">
    <source>
        <dbReference type="ARBA" id="ARBA00022606"/>
    </source>
</evidence>
<comment type="similarity">
    <text evidence="1">Belongs to the arrestin family.</text>
</comment>
<dbReference type="GO" id="GO:0005737">
    <property type="term" value="C:cytoplasm"/>
    <property type="evidence" value="ECO:0007669"/>
    <property type="project" value="TreeGrafter"/>
</dbReference>
<dbReference type="InterPro" id="IPR014756">
    <property type="entry name" value="Ig_E-set"/>
</dbReference>
<evidence type="ECO:0000259" key="3">
    <source>
        <dbReference type="SMART" id="SM01017"/>
    </source>
</evidence>
<dbReference type="InterPro" id="IPR011021">
    <property type="entry name" value="Arrestin-like_N"/>
</dbReference>
<dbReference type="InParanoid" id="A0A7R8V5K3"/>
<proteinExistence type="inferred from homology"/>
<reference evidence="4 5" key="1">
    <citation type="submission" date="2020-11" db="EMBL/GenBank/DDBJ databases">
        <authorList>
            <person name="Wallbank WR R."/>
            <person name="Pardo Diaz C."/>
            <person name="Kozak K."/>
            <person name="Martin S."/>
            <person name="Jiggins C."/>
            <person name="Moest M."/>
            <person name="Warren A I."/>
            <person name="Generalovic N T."/>
            <person name="Byers J.R.P. K."/>
            <person name="Montejo-Kovacevich G."/>
            <person name="Yen C E."/>
        </authorList>
    </citation>
    <scope>NUCLEOTIDE SEQUENCE [LARGE SCALE GENOMIC DNA]</scope>
</reference>
<dbReference type="Proteomes" id="UP000594454">
    <property type="component" value="Chromosome 6"/>
</dbReference>
<dbReference type="EMBL" id="LR899014">
    <property type="protein sequence ID" value="CAD7093275.1"/>
    <property type="molecule type" value="Genomic_DNA"/>
</dbReference>
<feature type="domain" description="Arrestin C-terminal-like" evidence="3">
    <location>
        <begin position="167"/>
        <end position="297"/>
    </location>
</feature>
<dbReference type="Gene3D" id="2.60.40.640">
    <property type="match status" value="2"/>
</dbReference>
<dbReference type="AlphaFoldDB" id="A0A7R8V5K3"/>
<dbReference type="Pfam" id="PF02752">
    <property type="entry name" value="Arrestin_C"/>
    <property type="match status" value="1"/>
</dbReference>
<keyword evidence="5" id="KW-1185">Reference proteome</keyword>
<dbReference type="GO" id="GO:0015031">
    <property type="term" value="P:protein transport"/>
    <property type="evidence" value="ECO:0007669"/>
    <property type="project" value="TreeGrafter"/>
</dbReference>
<dbReference type="InterPro" id="IPR011022">
    <property type="entry name" value="Arrestin_C-like"/>
</dbReference>
<gene>
    <name evidence="4" type="ORF">HERILL_LOCUS15564</name>
</gene>
<dbReference type="OrthoDB" id="2333384at2759"/>
<dbReference type="PANTHER" id="PTHR11188">
    <property type="entry name" value="ARRESTIN DOMAIN CONTAINING PROTEIN"/>
    <property type="match status" value="1"/>
</dbReference>
<dbReference type="Pfam" id="PF00339">
    <property type="entry name" value="Arrestin_N"/>
    <property type="match status" value="1"/>
</dbReference>
<name>A0A7R8V5K3_HERIL</name>
<dbReference type="PANTHER" id="PTHR11188:SF17">
    <property type="entry name" value="FI21816P1"/>
    <property type="match status" value="1"/>
</dbReference>